<proteinExistence type="predicted"/>
<evidence type="ECO:0000313" key="1">
    <source>
        <dbReference type="EMBL" id="KAJ1932198.1"/>
    </source>
</evidence>
<dbReference type="Proteomes" id="UP001150603">
    <property type="component" value="Unassembled WGS sequence"/>
</dbReference>
<reference evidence="1" key="1">
    <citation type="submission" date="2022-07" db="EMBL/GenBank/DDBJ databases">
        <title>Phylogenomic reconstructions and comparative analyses of Kickxellomycotina fungi.</title>
        <authorList>
            <person name="Reynolds N.K."/>
            <person name="Stajich J.E."/>
            <person name="Barry K."/>
            <person name="Grigoriev I.V."/>
            <person name="Crous P."/>
            <person name="Smith M.E."/>
        </authorList>
    </citation>
    <scope>NUCLEOTIDE SEQUENCE</scope>
    <source>
        <strain evidence="1">NRRL 5244</strain>
    </source>
</reference>
<keyword evidence="2" id="KW-1185">Reference proteome</keyword>
<name>A0ACC1IZW0_9FUNG</name>
<evidence type="ECO:0000313" key="2">
    <source>
        <dbReference type="Proteomes" id="UP001150603"/>
    </source>
</evidence>
<sequence length="54" mass="5813">MVADNALYDSLLVQLSQLSPLRAFEADAKVPAGARYPPQHCDFKVGNGRSLSGH</sequence>
<protein>
    <submittedName>
        <fullName evidence="1">Uncharacterized protein</fullName>
    </submittedName>
</protein>
<gene>
    <name evidence="1" type="ORF">FBU59_006456</name>
</gene>
<comment type="caution">
    <text evidence="1">The sequence shown here is derived from an EMBL/GenBank/DDBJ whole genome shotgun (WGS) entry which is preliminary data.</text>
</comment>
<accession>A0ACC1IZW0</accession>
<dbReference type="EMBL" id="JANBPW010005637">
    <property type="protein sequence ID" value="KAJ1932198.1"/>
    <property type="molecule type" value="Genomic_DNA"/>
</dbReference>
<organism evidence="1 2">
    <name type="scientific">Linderina macrospora</name>
    <dbReference type="NCBI Taxonomy" id="4868"/>
    <lineage>
        <taxon>Eukaryota</taxon>
        <taxon>Fungi</taxon>
        <taxon>Fungi incertae sedis</taxon>
        <taxon>Zoopagomycota</taxon>
        <taxon>Kickxellomycotina</taxon>
        <taxon>Kickxellomycetes</taxon>
        <taxon>Kickxellales</taxon>
        <taxon>Kickxellaceae</taxon>
        <taxon>Linderina</taxon>
    </lineage>
</organism>